<keyword evidence="2" id="KW-0472">Membrane</keyword>
<keyword evidence="2" id="KW-1133">Transmembrane helix</keyword>
<evidence type="ECO:0000256" key="1">
    <source>
        <dbReference type="SAM" id="MobiDB-lite"/>
    </source>
</evidence>
<comment type="caution">
    <text evidence="3">The sequence shown here is derived from an EMBL/GenBank/DDBJ whole genome shotgun (WGS) entry which is preliminary data.</text>
</comment>
<evidence type="ECO:0000313" key="3">
    <source>
        <dbReference type="EMBL" id="OGY16064.1"/>
    </source>
</evidence>
<protein>
    <submittedName>
        <fullName evidence="3">Uncharacterized protein</fullName>
    </submittedName>
</protein>
<organism evidence="3 4">
    <name type="scientific">Candidatus Chisholmbacteria bacterium RIFCSPHIGHO2_01_FULL_49_18</name>
    <dbReference type="NCBI Taxonomy" id="1797590"/>
    <lineage>
        <taxon>Bacteria</taxon>
        <taxon>Candidatus Chisholmiibacteriota</taxon>
    </lineage>
</organism>
<sequence>MPSSERLKRQLFELSLVTLITVIIWIGYGVYSTLTKPVNTSVSATELRPLPPLLTKDQFEPLRSTLRLDEDQLSHFPISSGLSAVTPAAGQNSATPSAEVSSSPSAAPRGSPSDLLRELLF</sequence>
<dbReference type="EMBL" id="MHCI01000020">
    <property type="protein sequence ID" value="OGY16064.1"/>
    <property type="molecule type" value="Genomic_DNA"/>
</dbReference>
<feature type="transmembrane region" description="Helical" evidence="2">
    <location>
        <begin position="12"/>
        <end position="31"/>
    </location>
</feature>
<dbReference type="AlphaFoldDB" id="A0A1G1VL38"/>
<proteinExistence type="predicted"/>
<feature type="compositionally biased region" description="Low complexity" evidence="1">
    <location>
        <begin position="93"/>
        <end position="113"/>
    </location>
</feature>
<gene>
    <name evidence="3" type="ORF">A2785_02745</name>
</gene>
<dbReference type="Proteomes" id="UP000179069">
    <property type="component" value="Unassembled WGS sequence"/>
</dbReference>
<reference evidence="3 4" key="1">
    <citation type="journal article" date="2016" name="Nat. Commun.">
        <title>Thousands of microbial genomes shed light on interconnected biogeochemical processes in an aquifer system.</title>
        <authorList>
            <person name="Anantharaman K."/>
            <person name="Brown C.T."/>
            <person name="Hug L.A."/>
            <person name="Sharon I."/>
            <person name="Castelle C.J."/>
            <person name="Probst A.J."/>
            <person name="Thomas B.C."/>
            <person name="Singh A."/>
            <person name="Wilkins M.J."/>
            <person name="Karaoz U."/>
            <person name="Brodie E.L."/>
            <person name="Williams K.H."/>
            <person name="Hubbard S.S."/>
            <person name="Banfield J.F."/>
        </authorList>
    </citation>
    <scope>NUCLEOTIDE SEQUENCE [LARGE SCALE GENOMIC DNA]</scope>
</reference>
<keyword evidence="2" id="KW-0812">Transmembrane</keyword>
<name>A0A1G1VL38_9BACT</name>
<evidence type="ECO:0000313" key="4">
    <source>
        <dbReference type="Proteomes" id="UP000179069"/>
    </source>
</evidence>
<evidence type="ECO:0000256" key="2">
    <source>
        <dbReference type="SAM" id="Phobius"/>
    </source>
</evidence>
<accession>A0A1G1VL38</accession>
<feature type="region of interest" description="Disordered" evidence="1">
    <location>
        <begin position="84"/>
        <end position="115"/>
    </location>
</feature>